<dbReference type="OrthoDB" id="5179875at2"/>
<dbReference type="RefSeq" id="WP_143248755.1">
    <property type="nucleotide sequence ID" value="NZ_MWWY01000025.1"/>
</dbReference>
<accession>A0A261FYH4</accession>
<keyword evidence="2" id="KW-1185">Reference proteome</keyword>
<reference evidence="1 2" key="1">
    <citation type="journal article" date="2017" name="BMC Genomics">
        <title>Comparative genomic and phylogenomic analyses of the Bifidobacteriaceae family.</title>
        <authorList>
            <person name="Lugli G.A."/>
            <person name="Milani C."/>
            <person name="Turroni F."/>
            <person name="Duranti S."/>
            <person name="Mancabelli L."/>
            <person name="Mangifesta M."/>
            <person name="Ferrario C."/>
            <person name="Modesto M."/>
            <person name="Mattarelli P."/>
            <person name="Jiri K."/>
            <person name="van Sinderen D."/>
            <person name="Ventura M."/>
        </authorList>
    </citation>
    <scope>NUCLEOTIDE SEQUENCE [LARGE SCALE GENOMIC DNA]</scope>
    <source>
        <strain evidence="1 2">DSM 100202</strain>
    </source>
</reference>
<dbReference type="Pfam" id="PF09552">
    <property type="entry name" value="RE_BstXI"/>
    <property type="match status" value="1"/>
</dbReference>
<keyword evidence="1" id="KW-0378">Hydrolase</keyword>
<dbReference type="REBASE" id="384716">
    <property type="entry name" value="Bha100202ORF1400P"/>
</dbReference>
<keyword evidence="1" id="KW-0255">Endonuclease</keyword>
<dbReference type="GO" id="GO:0004519">
    <property type="term" value="F:endonuclease activity"/>
    <property type="evidence" value="ECO:0007669"/>
    <property type="project" value="UniProtKB-KW"/>
</dbReference>
<dbReference type="InterPro" id="IPR018578">
    <property type="entry name" value="Restrct_endonuc_II_BstXI"/>
</dbReference>
<dbReference type="Proteomes" id="UP000216074">
    <property type="component" value="Unassembled WGS sequence"/>
</dbReference>
<dbReference type="AlphaFoldDB" id="A0A261FYH4"/>
<keyword evidence="1" id="KW-0540">Nuclease</keyword>
<evidence type="ECO:0000313" key="1">
    <source>
        <dbReference type="EMBL" id="OZG64234.1"/>
    </source>
</evidence>
<sequence length="349" mass="39730">MSTRRLKKLPLLIDRKIYKTGQTRGASNSEIYQNRVSRNSTVLIPYSQWSACRHPYSDADEYENGSIVLIDPEWYFTKVNADQVLLQEGIVLGDNAVLLYLRRGQWSRYGAQYYGTGVLPNGKPFSAPTSRTSPIGGTVLARVHGTTADADNARVYIGYNETNLRGAGIRVYEYASSTIINDVKTQLEALYWMCPGAVETAISETMSRQEALERRQRIMQKASERNLLDLDRLANIRAINPEHVTICPLCLQPIQANEFLQREEQAEGRETWDLTITEVSLFHIEELRVGSLQHRPYNLGWGHHFCNVVVKDAGIKSTLEWMTRVLVRNHIDTRKSQSNNESSLTLFDF</sequence>
<proteinExistence type="predicted"/>
<protein>
    <submittedName>
        <fullName evidence="1">Restriction endonuclease BstXI</fullName>
    </submittedName>
</protein>
<dbReference type="EMBL" id="MWWY01000025">
    <property type="protein sequence ID" value="OZG64234.1"/>
    <property type="molecule type" value="Genomic_DNA"/>
</dbReference>
<organism evidence="1 2">
    <name type="scientific">Bifidobacterium hapali</name>
    <dbReference type="NCBI Taxonomy" id="1630172"/>
    <lineage>
        <taxon>Bacteria</taxon>
        <taxon>Bacillati</taxon>
        <taxon>Actinomycetota</taxon>
        <taxon>Actinomycetes</taxon>
        <taxon>Bifidobacteriales</taxon>
        <taxon>Bifidobacteriaceae</taxon>
        <taxon>Bifidobacterium</taxon>
    </lineage>
</organism>
<comment type="caution">
    <text evidence="1">The sequence shown here is derived from an EMBL/GenBank/DDBJ whole genome shotgun (WGS) entry which is preliminary data.</text>
</comment>
<name>A0A261FYH4_9BIFI</name>
<evidence type="ECO:0000313" key="2">
    <source>
        <dbReference type="Proteomes" id="UP000216074"/>
    </source>
</evidence>
<gene>
    <name evidence="1" type="ORF">BHAP_1401</name>
</gene>